<dbReference type="GO" id="GO:0042910">
    <property type="term" value="F:xenobiotic transmembrane transporter activity"/>
    <property type="evidence" value="ECO:0007669"/>
    <property type="project" value="TreeGrafter"/>
</dbReference>
<feature type="transmembrane region" description="Helical" evidence="1">
    <location>
        <begin position="346"/>
        <end position="364"/>
    </location>
</feature>
<name>N1VRN6_9LEPT</name>
<dbReference type="Gene3D" id="3.30.70.1320">
    <property type="entry name" value="Multidrug efflux transporter AcrB pore domain like"/>
    <property type="match status" value="1"/>
</dbReference>
<dbReference type="InterPro" id="IPR001036">
    <property type="entry name" value="Acrflvin-R"/>
</dbReference>
<dbReference type="Gene3D" id="3.30.2090.10">
    <property type="entry name" value="Multidrug efflux transporter AcrB TolC docking domain, DN and DC subdomains"/>
    <property type="match status" value="1"/>
</dbReference>
<feature type="transmembrane region" description="Helical" evidence="1">
    <location>
        <begin position="861"/>
        <end position="880"/>
    </location>
</feature>
<dbReference type="OrthoDB" id="315310at2"/>
<feature type="transmembrane region" description="Helical" evidence="1">
    <location>
        <begin position="814"/>
        <end position="831"/>
    </location>
</feature>
<dbReference type="GO" id="GO:0005886">
    <property type="term" value="C:plasma membrane"/>
    <property type="evidence" value="ECO:0007669"/>
    <property type="project" value="TreeGrafter"/>
</dbReference>
<dbReference type="Gene3D" id="3.30.70.1430">
    <property type="entry name" value="Multidrug efflux transporter AcrB pore domain"/>
    <property type="match status" value="1"/>
</dbReference>
<dbReference type="SUPFAM" id="SSF82693">
    <property type="entry name" value="Multidrug efflux transporter AcrB pore domain, PN1, PN2, PC1 and PC2 subdomains"/>
    <property type="match status" value="1"/>
</dbReference>
<evidence type="ECO:0000256" key="1">
    <source>
        <dbReference type="SAM" id="Phobius"/>
    </source>
</evidence>
<dbReference type="PANTHER" id="PTHR32063">
    <property type="match status" value="1"/>
</dbReference>
<evidence type="ECO:0000313" key="3">
    <source>
        <dbReference type="Proteomes" id="UP000012371"/>
    </source>
</evidence>
<feature type="transmembrane region" description="Helical" evidence="1">
    <location>
        <begin position="838"/>
        <end position="855"/>
    </location>
</feature>
<accession>N1VRN6</accession>
<evidence type="ECO:0000313" key="2">
    <source>
        <dbReference type="EMBL" id="EMY62369.1"/>
    </source>
</evidence>
<sequence length="892" mass="104438">MNRRWVWQFRYRIFSFVLFLTLLSLFSLNNVLLGEDHVPEKMVTIQITHQWPDKTASQVEEEITKPWEQILKPISGYKQIDSISEQGNAQLNLELEKGIKSQEVVQSIRNEFLLQRHRFPQDSFSPRIRSDEVEDHYILILQKIKKSSDRNRKLLEQKIRNIKGVSSFVHYGEAEEEVLLKVRPELILGFEFPSLATIYSAIRKHNFGFSFDKLNALWFQKDFPTDPSGWSNLGIPSSFGEGLHVSSIGSVSLKKRHLHQGTRINGLSSETIVIKAGNAASLYHITNELKSIVSDTKDWILVYNSQEDFFEDLFRYLILFFFLEVIFILSPTFFGKKTNEIGIDFLSFYIAFFIFLGVCSLSAYPIGRSILFSSILWKYFLVFFPTRRVGKWIAHIFVSLSILWIFIFLHWFPQSFGISFLIHIYFLLSISFFKILFQTLLSQWILNFRIPFFKGFFYQSQQSIEPRKNPGKPIIRFLISLALIVGMILSLVSSFSFYSSQPFYGTIQMGRLEFPTFIPEQESSRITKQVEDTILQRKLTDLLVVKQNLSSATFYYRLNELGLKSGIKDLPTESGYFHILGESDTNSNRILRFSNANPNDLEKTVLGLVPWLRTIPEVEEVVLCFQPATEGLEIHAQTEFRNLASFNSEDSFRERSMELQSAIVGKMLLNNKLTDVRLFVEQDKQPDRYPMRPTKMTSGVPIFSNTFLDYKNVKTPGRIYHKNGETSLEIMVKGKVIQWKELKFKIQHFLSKDAVKLSEISPPRDLSDRYQPFFLILLIGLFLYRKKDKWLWFVQWICFLFLWKLHLSFFGNDYFLFGNVAIFLLFLILWFPRHCLEFNYQIPLVILLVLSYLLPGEGGRFFMGGFLLVLCFLYFHSKIIQKWKNFKTKFNF</sequence>
<keyword evidence="1" id="KW-1133">Transmembrane helix</keyword>
<keyword evidence="1" id="KW-0472">Membrane</keyword>
<dbReference type="RefSeq" id="WP_002973117.1">
    <property type="nucleotide sequence ID" value="NZ_AOGW02000008.1"/>
</dbReference>
<dbReference type="Pfam" id="PF00873">
    <property type="entry name" value="ACR_tran"/>
    <property type="match status" value="1"/>
</dbReference>
<proteinExistence type="predicted"/>
<keyword evidence="1" id="KW-0812">Transmembrane</keyword>
<feature type="transmembrane region" description="Helical" evidence="1">
    <location>
        <begin position="791"/>
        <end position="808"/>
    </location>
</feature>
<feature type="transmembrane region" description="Helical" evidence="1">
    <location>
        <begin position="769"/>
        <end position="784"/>
    </location>
</feature>
<dbReference type="InterPro" id="IPR027463">
    <property type="entry name" value="AcrB_DN_DC_subdom"/>
</dbReference>
<feature type="transmembrane region" description="Helical" evidence="1">
    <location>
        <begin position="477"/>
        <end position="498"/>
    </location>
</feature>
<keyword evidence="3" id="KW-1185">Reference proteome</keyword>
<protein>
    <submittedName>
        <fullName evidence="2">RND transporter, Hydrophobe/Amphiphile Efflux-1 (HAE1)/Heavy Metal Efflux (HME) family, permease protein</fullName>
    </submittedName>
</protein>
<comment type="caution">
    <text evidence="2">The sequence shown here is derived from an EMBL/GenBank/DDBJ whole genome shotgun (WGS) entry which is preliminary data.</text>
</comment>
<dbReference type="Proteomes" id="UP000012371">
    <property type="component" value="Unassembled WGS sequence"/>
</dbReference>
<feature type="transmembrane region" description="Helical" evidence="1">
    <location>
        <begin position="313"/>
        <end position="334"/>
    </location>
</feature>
<reference evidence="2" key="1">
    <citation type="submission" date="2013-03" db="EMBL/GenBank/DDBJ databases">
        <authorList>
            <person name="Harkins D.M."/>
            <person name="Durkin A.S."/>
            <person name="Brinkac L.M."/>
            <person name="Haft D.H."/>
            <person name="Selengut J.D."/>
            <person name="Sanka R."/>
            <person name="DePew J."/>
            <person name="Purushe J."/>
            <person name="Hartskeerl R.A."/>
            <person name="Ahmed A."/>
            <person name="van der Linden H."/>
            <person name="Goris M.G.A."/>
            <person name="Vinetz J.M."/>
            <person name="Sutton G.G."/>
            <person name="Nierman W.C."/>
            <person name="Fouts D.E."/>
        </authorList>
    </citation>
    <scope>NUCLEOTIDE SEQUENCE [LARGE SCALE GENOMIC DNA]</scope>
    <source>
        <strain evidence="2">LT 11-33</strain>
    </source>
</reference>
<gene>
    <name evidence="2" type="ORF">LEP1GSC203_2308</name>
</gene>
<dbReference type="Gene3D" id="1.20.1640.10">
    <property type="entry name" value="Multidrug efflux transporter AcrB transmembrane domain"/>
    <property type="match status" value="1"/>
</dbReference>
<feature type="transmembrane region" description="Helical" evidence="1">
    <location>
        <begin position="418"/>
        <end position="437"/>
    </location>
</feature>
<dbReference type="EMBL" id="AOGW02000008">
    <property type="protein sequence ID" value="EMY62369.1"/>
    <property type="molecule type" value="Genomic_DNA"/>
</dbReference>
<feature type="transmembrane region" description="Helical" evidence="1">
    <location>
        <begin position="393"/>
        <end position="412"/>
    </location>
</feature>
<dbReference type="PANTHER" id="PTHR32063:SF24">
    <property type="entry name" value="CATION EFFLUX SYSTEM (ACRB_ACRD_ACRF FAMILY)"/>
    <property type="match status" value="1"/>
</dbReference>
<dbReference type="STRING" id="1257025.LEP1GSC203_2308"/>
<dbReference type="AlphaFoldDB" id="N1VRN6"/>
<organism evidence="2 3">
    <name type="scientific">Leptospira terpstrae serovar Hualin str. LT 11-33 = ATCC 700639</name>
    <dbReference type="NCBI Taxonomy" id="1257025"/>
    <lineage>
        <taxon>Bacteria</taxon>
        <taxon>Pseudomonadati</taxon>
        <taxon>Spirochaetota</taxon>
        <taxon>Spirochaetia</taxon>
        <taxon>Leptospirales</taxon>
        <taxon>Leptospiraceae</taxon>
        <taxon>Leptospira</taxon>
    </lineage>
</organism>